<feature type="transmembrane region" description="Helical" evidence="1">
    <location>
        <begin position="47"/>
        <end position="68"/>
    </location>
</feature>
<dbReference type="Proteomes" id="UP000326671">
    <property type="component" value="Unassembled WGS sequence"/>
</dbReference>
<evidence type="ECO:0000313" key="3">
    <source>
        <dbReference type="Proteomes" id="UP000326671"/>
    </source>
</evidence>
<sequence length="103" mass="11649">MNLDVSVVVITIAYFIILVFTYAVTVLRSSEDVKGQEIINKAFDHAYIILIAGLVIVYFLVIFPHIPIDSQTTSYLLLASKFISVLTLGGSLFVLNRKRRYKH</sequence>
<name>A0A5J5H9H2_9BACI</name>
<protein>
    <submittedName>
        <fullName evidence="2">Uncharacterized protein</fullName>
    </submittedName>
</protein>
<evidence type="ECO:0000256" key="1">
    <source>
        <dbReference type="SAM" id="Phobius"/>
    </source>
</evidence>
<dbReference type="RefSeq" id="WP_150441962.1">
    <property type="nucleotide sequence ID" value="NZ_VYKL01000037.1"/>
</dbReference>
<organism evidence="2 3">
    <name type="scientific">Niallia endozanthoxylica</name>
    <dbReference type="NCBI Taxonomy" id="2036016"/>
    <lineage>
        <taxon>Bacteria</taxon>
        <taxon>Bacillati</taxon>
        <taxon>Bacillota</taxon>
        <taxon>Bacilli</taxon>
        <taxon>Bacillales</taxon>
        <taxon>Bacillaceae</taxon>
        <taxon>Niallia</taxon>
    </lineage>
</organism>
<keyword evidence="3" id="KW-1185">Reference proteome</keyword>
<keyword evidence="1" id="KW-1133">Transmembrane helix</keyword>
<keyword evidence="1" id="KW-0472">Membrane</keyword>
<reference evidence="2 3" key="1">
    <citation type="submission" date="2019-09" db="EMBL/GenBank/DDBJ databases">
        <title>Whole genome sequences of isolates from the Mars Exploration Rovers.</title>
        <authorList>
            <person name="Seuylemezian A."/>
            <person name="Vaishampayan P."/>
        </authorList>
    </citation>
    <scope>NUCLEOTIDE SEQUENCE [LARGE SCALE GENOMIC DNA]</scope>
    <source>
        <strain evidence="2 3">MER_TA_151</strain>
    </source>
</reference>
<dbReference type="AlphaFoldDB" id="A0A5J5H9H2"/>
<dbReference type="OrthoDB" id="2901763at2"/>
<gene>
    <name evidence="2" type="ORF">F4V44_20980</name>
</gene>
<keyword evidence="1" id="KW-0812">Transmembrane</keyword>
<dbReference type="EMBL" id="VYKL01000037">
    <property type="protein sequence ID" value="KAA9016947.1"/>
    <property type="molecule type" value="Genomic_DNA"/>
</dbReference>
<feature type="transmembrane region" description="Helical" evidence="1">
    <location>
        <begin position="6"/>
        <end position="27"/>
    </location>
</feature>
<comment type="caution">
    <text evidence="2">The sequence shown here is derived from an EMBL/GenBank/DDBJ whole genome shotgun (WGS) entry which is preliminary data.</text>
</comment>
<evidence type="ECO:0000313" key="2">
    <source>
        <dbReference type="EMBL" id="KAA9016947.1"/>
    </source>
</evidence>
<feature type="transmembrane region" description="Helical" evidence="1">
    <location>
        <begin position="74"/>
        <end position="95"/>
    </location>
</feature>
<proteinExistence type="predicted"/>
<accession>A0A5J5H9H2</accession>